<dbReference type="PANTHER" id="PTHR24363">
    <property type="entry name" value="SERINE/THREONINE PROTEIN KINASE"/>
    <property type="match status" value="1"/>
</dbReference>
<gene>
    <name evidence="11" type="ORF">SAMN05216188_107256</name>
</gene>
<evidence type="ECO:0000256" key="1">
    <source>
        <dbReference type="ARBA" id="ARBA00012513"/>
    </source>
</evidence>
<dbReference type="OrthoDB" id="137117at2"/>
<keyword evidence="2" id="KW-0723">Serine/threonine-protein kinase</keyword>
<evidence type="ECO:0000313" key="12">
    <source>
        <dbReference type="Proteomes" id="UP000199352"/>
    </source>
</evidence>
<dbReference type="CDD" id="cd14014">
    <property type="entry name" value="STKc_PknB_like"/>
    <property type="match status" value="1"/>
</dbReference>
<dbReference type="Pfam" id="PF16919">
    <property type="entry name" value="PknG_rubred"/>
    <property type="match status" value="1"/>
</dbReference>
<comment type="catalytic activity">
    <reaction evidence="8">
        <text>L-seryl-[protein] + ATP = O-phospho-L-seryl-[protein] + ADP + H(+)</text>
        <dbReference type="Rhea" id="RHEA:17989"/>
        <dbReference type="Rhea" id="RHEA-COMP:9863"/>
        <dbReference type="Rhea" id="RHEA-COMP:11604"/>
        <dbReference type="ChEBI" id="CHEBI:15378"/>
        <dbReference type="ChEBI" id="CHEBI:29999"/>
        <dbReference type="ChEBI" id="CHEBI:30616"/>
        <dbReference type="ChEBI" id="CHEBI:83421"/>
        <dbReference type="ChEBI" id="CHEBI:456216"/>
        <dbReference type="EC" id="2.7.11.1"/>
    </reaction>
</comment>
<evidence type="ECO:0000256" key="8">
    <source>
        <dbReference type="ARBA" id="ARBA00048679"/>
    </source>
</evidence>
<keyword evidence="4" id="KW-0547">Nucleotide-binding</keyword>
<evidence type="ECO:0000256" key="5">
    <source>
        <dbReference type="ARBA" id="ARBA00022777"/>
    </source>
</evidence>
<evidence type="ECO:0000256" key="9">
    <source>
        <dbReference type="SAM" id="MobiDB-lite"/>
    </source>
</evidence>
<evidence type="ECO:0000256" key="2">
    <source>
        <dbReference type="ARBA" id="ARBA00022527"/>
    </source>
</evidence>
<evidence type="ECO:0000256" key="6">
    <source>
        <dbReference type="ARBA" id="ARBA00022840"/>
    </source>
</evidence>
<dbReference type="PROSITE" id="PS50011">
    <property type="entry name" value="PROTEIN_KINASE_DOM"/>
    <property type="match status" value="1"/>
</dbReference>
<dbReference type="AlphaFoldDB" id="A0A1H9L4H1"/>
<dbReference type="InterPro" id="IPR000719">
    <property type="entry name" value="Prot_kinase_dom"/>
</dbReference>
<dbReference type="Gene3D" id="1.10.510.10">
    <property type="entry name" value="Transferase(Phosphotransferase) domain 1"/>
    <property type="match status" value="1"/>
</dbReference>
<evidence type="ECO:0000256" key="3">
    <source>
        <dbReference type="ARBA" id="ARBA00022679"/>
    </source>
</evidence>
<dbReference type="Pfam" id="PF16918">
    <property type="entry name" value="PknG_TPR"/>
    <property type="match status" value="1"/>
</dbReference>
<feature type="domain" description="Protein kinase" evidence="10">
    <location>
        <begin position="129"/>
        <end position="383"/>
    </location>
</feature>
<evidence type="ECO:0000256" key="7">
    <source>
        <dbReference type="ARBA" id="ARBA00047899"/>
    </source>
</evidence>
<evidence type="ECO:0000256" key="4">
    <source>
        <dbReference type="ARBA" id="ARBA00022741"/>
    </source>
</evidence>
<dbReference type="Pfam" id="PF00069">
    <property type="entry name" value="Pkinase"/>
    <property type="match status" value="1"/>
</dbReference>
<dbReference type="SUPFAM" id="SSF56112">
    <property type="entry name" value="Protein kinase-like (PK-like)"/>
    <property type="match status" value="1"/>
</dbReference>
<proteinExistence type="predicted"/>
<dbReference type="SMART" id="SM00220">
    <property type="entry name" value="S_TKc"/>
    <property type="match status" value="1"/>
</dbReference>
<dbReference type="STRING" id="402600.SAMN05216188_107256"/>
<dbReference type="PANTHER" id="PTHR24363:SF0">
    <property type="entry name" value="SERINE_THREONINE KINASE LIKE DOMAIN CONTAINING 1"/>
    <property type="match status" value="1"/>
</dbReference>
<dbReference type="RefSeq" id="WP_089952046.1">
    <property type="nucleotide sequence ID" value="NZ_FOFR01000007.1"/>
</dbReference>
<dbReference type="SUPFAM" id="SSF48452">
    <property type="entry name" value="TPR-like"/>
    <property type="match status" value="1"/>
</dbReference>
<dbReference type="InterPro" id="IPR031636">
    <property type="entry name" value="PknG_TPR"/>
</dbReference>
<sequence length="714" mass="77616">MAEQLDLPATGPSTAPGTAPGTAPWSASQEAIRSSSGRARRGSARSMSRGRLGAGLVEVPRVPYRDPKTAVLTDPEVPEAKRFCSKCATKVGRARHGKPGRVEGFCPQCGHAYSFTPKLAPGELLHDQYEVLGCLAHGGLGWLYLALDHAVSDRWVVLKGLLDSGDADAMAAALAERRFLAEVEHPNIVKIHNFIRHANRESGGLVDYIVMEYVGGESIKDMITRRRREGRGDEALPLAQAVAYVLEILPAVGYLHGVGLLYCDFKPDNMIHTEEQLKLIDLGAVRRIDDHHSPIYGTVGYQAPEIGTIGPSVFSDIYTVGRALAVMSFPFDFRGRCKDRLPTVEEEPLLGRFESFHRLLLRATNPNPELRFCSAEEMAEQLTGVLREVLAIEDGVPRPGLSRQFTPERRRFGVEGGLDLAEVLLALPAPSVNTSDAAASWLATATTSDPQGLRKAPEVTVEVRLRIVRVLIESGDTAAALRELEALTAPSMFDEPELHPAEDWRPDWYRGLAALADRRPGDALGFFDAVCSAVPGEAAPKLALGVCAEATGDLKAAAGWYELVWHTDHSYVSAAFGLARVLLACGDRSRAVEVLLSVPDTSSQHLAAQIAAVRAQLGDCGAEDLVAAGERLRALDIDVHSHTQLSTELLEAAYEYVTRNQAAEGRVLDCALSEHELRLGLERRYRTLARFAATPEERIALVDRANAVRPRTLV</sequence>
<organism evidence="11 12">
    <name type="scientific">Lentzea xinjiangensis</name>
    <dbReference type="NCBI Taxonomy" id="402600"/>
    <lineage>
        <taxon>Bacteria</taxon>
        <taxon>Bacillati</taxon>
        <taxon>Actinomycetota</taxon>
        <taxon>Actinomycetes</taxon>
        <taxon>Pseudonocardiales</taxon>
        <taxon>Pseudonocardiaceae</taxon>
        <taxon>Lentzea</taxon>
    </lineage>
</organism>
<dbReference type="Proteomes" id="UP000199352">
    <property type="component" value="Unassembled WGS sequence"/>
</dbReference>
<protein>
    <recommendedName>
        <fullName evidence="1">non-specific serine/threonine protein kinase</fullName>
        <ecNumber evidence="1">2.7.11.1</ecNumber>
    </recommendedName>
</protein>
<dbReference type="Gene3D" id="3.30.200.20">
    <property type="entry name" value="Phosphorylase Kinase, domain 1"/>
    <property type="match status" value="1"/>
</dbReference>
<keyword evidence="3" id="KW-0808">Transferase</keyword>
<keyword evidence="6" id="KW-0067">ATP-binding</keyword>
<dbReference type="EMBL" id="FOFR01000007">
    <property type="protein sequence ID" value="SER06392.1"/>
    <property type="molecule type" value="Genomic_DNA"/>
</dbReference>
<comment type="catalytic activity">
    <reaction evidence="7">
        <text>L-threonyl-[protein] + ATP = O-phospho-L-threonyl-[protein] + ADP + H(+)</text>
        <dbReference type="Rhea" id="RHEA:46608"/>
        <dbReference type="Rhea" id="RHEA-COMP:11060"/>
        <dbReference type="Rhea" id="RHEA-COMP:11605"/>
        <dbReference type="ChEBI" id="CHEBI:15378"/>
        <dbReference type="ChEBI" id="CHEBI:30013"/>
        <dbReference type="ChEBI" id="CHEBI:30616"/>
        <dbReference type="ChEBI" id="CHEBI:61977"/>
        <dbReference type="ChEBI" id="CHEBI:456216"/>
        <dbReference type="EC" id="2.7.11.1"/>
    </reaction>
</comment>
<evidence type="ECO:0000259" key="10">
    <source>
        <dbReference type="PROSITE" id="PS50011"/>
    </source>
</evidence>
<dbReference type="FunFam" id="3.30.200.20:FF:000205">
    <property type="entry name" value="Serine/threonine protein kinase"/>
    <property type="match status" value="1"/>
</dbReference>
<dbReference type="GO" id="GO:0005524">
    <property type="term" value="F:ATP binding"/>
    <property type="evidence" value="ECO:0007669"/>
    <property type="project" value="UniProtKB-KW"/>
</dbReference>
<dbReference type="Gene3D" id="1.25.40.10">
    <property type="entry name" value="Tetratricopeptide repeat domain"/>
    <property type="match status" value="1"/>
</dbReference>
<dbReference type="InterPro" id="IPR011009">
    <property type="entry name" value="Kinase-like_dom_sf"/>
</dbReference>
<dbReference type="GO" id="GO:0004674">
    <property type="term" value="F:protein serine/threonine kinase activity"/>
    <property type="evidence" value="ECO:0007669"/>
    <property type="project" value="UniProtKB-KW"/>
</dbReference>
<feature type="region of interest" description="Disordered" evidence="9">
    <location>
        <begin position="1"/>
        <end position="49"/>
    </location>
</feature>
<dbReference type="EC" id="2.7.11.1" evidence="1"/>
<dbReference type="FunFam" id="1.10.510.10:FF:000306">
    <property type="entry name" value="Serine/threonine protein kinase"/>
    <property type="match status" value="1"/>
</dbReference>
<reference evidence="12" key="1">
    <citation type="submission" date="2016-10" db="EMBL/GenBank/DDBJ databases">
        <authorList>
            <person name="Varghese N."/>
            <person name="Submissions S."/>
        </authorList>
    </citation>
    <scope>NUCLEOTIDE SEQUENCE [LARGE SCALE GENOMIC DNA]</scope>
    <source>
        <strain evidence="12">CGMCC 4.3525</strain>
    </source>
</reference>
<name>A0A1H9L4H1_9PSEU</name>
<evidence type="ECO:0000313" key="11">
    <source>
        <dbReference type="EMBL" id="SER06392.1"/>
    </source>
</evidence>
<keyword evidence="5 11" id="KW-0418">Kinase</keyword>
<dbReference type="InterPro" id="IPR031634">
    <property type="entry name" value="PknG_rubred"/>
</dbReference>
<accession>A0A1H9L4H1</accession>
<keyword evidence="12" id="KW-1185">Reference proteome</keyword>
<dbReference type="InterPro" id="IPR011990">
    <property type="entry name" value="TPR-like_helical_dom_sf"/>
</dbReference>